<dbReference type="Proteomes" id="UP001152049">
    <property type="component" value="Unassembled WGS sequence"/>
</dbReference>
<evidence type="ECO:0000256" key="4">
    <source>
        <dbReference type="ARBA" id="ARBA00023242"/>
    </source>
</evidence>
<keyword evidence="7" id="KW-1185">Reference proteome</keyword>
<evidence type="ECO:0000256" key="1">
    <source>
        <dbReference type="ARBA" id="ARBA00023015"/>
    </source>
</evidence>
<dbReference type="InterPro" id="IPR036864">
    <property type="entry name" value="Zn2-C6_fun-type_DNA-bd_sf"/>
</dbReference>
<dbReference type="OrthoDB" id="3477330at2759"/>
<evidence type="ECO:0000259" key="5">
    <source>
        <dbReference type="PROSITE" id="PS50048"/>
    </source>
</evidence>
<dbReference type="PROSITE" id="PS00463">
    <property type="entry name" value="ZN2_CY6_FUNGAL_1"/>
    <property type="match status" value="1"/>
</dbReference>
<dbReference type="Pfam" id="PF00172">
    <property type="entry name" value="Zn_clus"/>
    <property type="match status" value="1"/>
</dbReference>
<dbReference type="Gene3D" id="4.10.240.10">
    <property type="entry name" value="Zn(2)-C6 fungal-type DNA-binding domain"/>
    <property type="match status" value="1"/>
</dbReference>
<dbReference type="PROSITE" id="PS50048">
    <property type="entry name" value="ZN2_CY6_FUNGAL_2"/>
    <property type="match status" value="1"/>
</dbReference>
<organism evidence="6 7">
    <name type="scientific">Fusarium torreyae</name>
    <dbReference type="NCBI Taxonomy" id="1237075"/>
    <lineage>
        <taxon>Eukaryota</taxon>
        <taxon>Fungi</taxon>
        <taxon>Dikarya</taxon>
        <taxon>Ascomycota</taxon>
        <taxon>Pezizomycotina</taxon>
        <taxon>Sordariomycetes</taxon>
        <taxon>Hypocreomycetidae</taxon>
        <taxon>Hypocreales</taxon>
        <taxon>Nectriaceae</taxon>
        <taxon>Fusarium</taxon>
    </lineage>
</organism>
<dbReference type="CDD" id="cd00067">
    <property type="entry name" value="GAL4"/>
    <property type="match status" value="1"/>
</dbReference>
<protein>
    <submittedName>
        <fullName evidence="6">Arginine metabolism regulation protein II</fullName>
    </submittedName>
</protein>
<evidence type="ECO:0000256" key="3">
    <source>
        <dbReference type="ARBA" id="ARBA00023163"/>
    </source>
</evidence>
<dbReference type="EMBL" id="JAOQAZ010000042">
    <property type="protein sequence ID" value="KAJ4246557.1"/>
    <property type="molecule type" value="Genomic_DNA"/>
</dbReference>
<dbReference type="AlphaFoldDB" id="A0A9W8V7N9"/>
<dbReference type="InterPro" id="IPR050675">
    <property type="entry name" value="OAF3"/>
</dbReference>
<dbReference type="SMART" id="SM00066">
    <property type="entry name" value="GAL4"/>
    <property type="match status" value="1"/>
</dbReference>
<sequence>MPRRPGHRPMTFTGCWTCKSRKIRCDKRPIACENCEKRGIECAGYGIRLQWISDSLGQAEPMAKNQGRIRLKLGALFSIRK</sequence>
<evidence type="ECO:0000313" key="7">
    <source>
        <dbReference type="Proteomes" id="UP001152049"/>
    </source>
</evidence>
<gene>
    <name evidence="6" type="primary">ARG81_3</name>
    <name evidence="6" type="ORF">NW762_013498</name>
</gene>
<dbReference type="GO" id="GO:0008270">
    <property type="term" value="F:zinc ion binding"/>
    <property type="evidence" value="ECO:0007669"/>
    <property type="project" value="InterPro"/>
</dbReference>
<keyword evidence="2" id="KW-0238">DNA-binding</keyword>
<evidence type="ECO:0000313" key="6">
    <source>
        <dbReference type="EMBL" id="KAJ4246557.1"/>
    </source>
</evidence>
<dbReference type="SUPFAM" id="SSF57701">
    <property type="entry name" value="Zn2/Cys6 DNA-binding domain"/>
    <property type="match status" value="1"/>
</dbReference>
<keyword evidence="3" id="KW-0804">Transcription</keyword>
<reference evidence="6" key="1">
    <citation type="submission" date="2022-09" db="EMBL/GenBank/DDBJ databases">
        <title>Fusarium specimens isolated from Avocado Roots.</title>
        <authorList>
            <person name="Stajich J."/>
            <person name="Roper C."/>
            <person name="Heimlech-Rivalta G."/>
        </authorList>
    </citation>
    <scope>NUCLEOTIDE SEQUENCE</scope>
    <source>
        <strain evidence="6">CF00136</strain>
    </source>
</reference>
<proteinExistence type="predicted"/>
<comment type="caution">
    <text evidence="6">The sequence shown here is derived from an EMBL/GenBank/DDBJ whole genome shotgun (WGS) entry which is preliminary data.</text>
</comment>
<dbReference type="InterPro" id="IPR001138">
    <property type="entry name" value="Zn2Cys6_DnaBD"/>
</dbReference>
<evidence type="ECO:0000256" key="2">
    <source>
        <dbReference type="ARBA" id="ARBA00023125"/>
    </source>
</evidence>
<dbReference type="PANTHER" id="PTHR31069:SF32">
    <property type="entry name" value="ARGININE METABOLISM REGULATION PROTEIN II"/>
    <property type="match status" value="1"/>
</dbReference>
<name>A0A9W8V7N9_9HYPO</name>
<accession>A0A9W8V7N9</accession>
<dbReference type="GO" id="GO:0000981">
    <property type="term" value="F:DNA-binding transcription factor activity, RNA polymerase II-specific"/>
    <property type="evidence" value="ECO:0007669"/>
    <property type="project" value="InterPro"/>
</dbReference>
<dbReference type="PANTHER" id="PTHR31069">
    <property type="entry name" value="OLEATE-ACTIVATED TRANSCRIPTION FACTOR 1-RELATED"/>
    <property type="match status" value="1"/>
</dbReference>
<keyword evidence="1" id="KW-0805">Transcription regulation</keyword>
<dbReference type="GO" id="GO:0003677">
    <property type="term" value="F:DNA binding"/>
    <property type="evidence" value="ECO:0007669"/>
    <property type="project" value="UniProtKB-KW"/>
</dbReference>
<keyword evidence="4" id="KW-0539">Nucleus</keyword>
<feature type="domain" description="Zn(2)-C6 fungal-type" evidence="5">
    <location>
        <begin position="14"/>
        <end position="42"/>
    </location>
</feature>